<evidence type="ECO:0000313" key="2">
    <source>
        <dbReference type="EMBL" id="KAE8928063.1"/>
    </source>
</evidence>
<evidence type="ECO:0000313" key="6">
    <source>
        <dbReference type="Proteomes" id="UP000440732"/>
    </source>
</evidence>
<evidence type="ECO:0000313" key="4">
    <source>
        <dbReference type="EMBL" id="KAE9199272.1"/>
    </source>
</evidence>
<dbReference type="AlphaFoldDB" id="A0A6A3E6K1"/>
<comment type="caution">
    <text evidence="2">The sequence shown here is derived from an EMBL/GenBank/DDBJ whole genome shotgun (WGS) entry which is preliminary data.</text>
</comment>
<proteinExistence type="predicted"/>
<dbReference type="Proteomes" id="UP000476176">
    <property type="component" value="Unassembled WGS sequence"/>
</dbReference>
<dbReference type="Proteomes" id="UP000429523">
    <property type="component" value="Unassembled WGS sequence"/>
</dbReference>
<reference evidence="5 6" key="1">
    <citation type="submission" date="2018-08" db="EMBL/GenBank/DDBJ databases">
        <title>Genomic investigation of the strawberry pathogen Phytophthora fragariae indicates pathogenicity is determined by transcriptional variation in three key races.</title>
        <authorList>
            <person name="Adams T.M."/>
            <person name="Armitage A.D."/>
            <person name="Sobczyk M.K."/>
            <person name="Bates H.J."/>
            <person name="Dunwell J.M."/>
            <person name="Nellist C.F."/>
            <person name="Harrison R.J."/>
        </authorList>
    </citation>
    <scope>NUCLEOTIDE SEQUENCE [LARGE SCALE GENOMIC DNA]</scope>
    <source>
        <strain evidence="4 7">BC-23</strain>
        <strain evidence="3 6">NOV-5</strain>
        <strain evidence="2 5">NOV-9</strain>
    </source>
</reference>
<evidence type="ECO:0000313" key="7">
    <source>
        <dbReference type="Proteomes" id="UP000476176"/>
    </source>
</evidence>
<protein>
    <submittedName>
        <fullName evidence="2">Uncharacterized protein</fullName>
    </submittedName>
</protein>
<gene>
    <name evidence="4" type="ORF">PF004_g19311</name>
    <name evidence="3" type="ORF">PF006_g21865</name>
    <name evidence="2" type="ORF">PF009_g21782</name>
</gene>
<sequence>MRDDILVEDDENSSMREELELTKAIKTRPSCSPRSSRSRARRPPVAMRGDRRGAHCRLVGCLNWVADAKMPTSFSALHSVLNTRARQVDAVLETFSANAQLAVLHEAVNGDDPDSTSAGRLGNTSAAATDVFECVHAHVVQCCRGMHLSNFTQLQLLYANELEEIVAQSLDCAGDAATGYTAVQCCRGMNLLLKFAQLQLLYTKELEEIVVQSTIAQETALPAVPRCSATAA</sequence>
<dbReference type="EMBL" id="QXGC01001621">
    <property type="protein sequence ID" value="KAE9199272.1"/>
    <property type="molecule type" value="Genomic_DNA"/>
</dbReference>
<organism evidence="2 5">
    <name type="scientific">Phytophthora fragariae</name>
    <dbReference type="NCBI Taxonomy" id="53985"/>
    <lineage>
        <taxon>Eukaryota</taxon>
        <taxon>Sar</taxon>
        <taxon>Stramenopiles</taxon>
        <taxon>Oomycota</taxon>
        <taxon>Peronosporomycetes</taxon>
        <taxon>Peronosporales</taxon>
        <taxon>Peronosporaceae</taxon>
        <taxon>Phytophthora</taxon>
    </lineage>
</organism>
<feature type="region of interest" description="Disordered" evidence="1">
    <location>
        <begin position="1"/>
        <end position="49"/>
    </location>
</feature>
<dbReference type="Proteomes" id="UP000440732">
    <property type="component" value="Unassembled WGS sequence"/>
</dbReference>
<name>A0A6A3E6K1_9STRA</name>
<dbReference type="EMBL" id="QXGF01001745">
    <property type="protein sequence ID" value="KAE8928063.1"/>
    <property type="molecule type" value="Genomic_DNA"/>
</dbReference>
<accession>A0A6A3E6K1</accession>
<evidence type="ECO:0000313" key="3">
    <source>
        <dbReference type="EMBL" id="KAE9104590.1"/>
    </source>
</evidence>
<evidence type="ECO:0000256" key="1">
    <source>
        <dbReference type="SAM" id="MobiDB-lite"/>
    </source>
</evidence>
<feature type="compositionally biased region" description="Basic and acidic residues" evidence="1">
    <location>
        <begin position="13"/>
        <end position="23"/>
    </location>
</feature>
<evidence type="ECO:0000313" key="5">
    <source>
        <dbReference type="Proteomes" id="UP000429523"/>
    </source>
</evidence>
<dbReference type="EMBL" id="QXGA01002065">
    <property type="protein sequence ID" value="KAE9104590.1"/>
    <property type="molecule type" value="Genomic_DNA"/>
</dbReference>
<feature type="compositionally biased region" description="Acidic residues" evidence="1">
    <location>
        <begin position="1"/>
        <end position="12"/>
    </location>
</feature>